<evidence type="ECO:0000313" key="2">
    <source>
        <dbReference type="EMBL" id="KAK9265469.1"/>
    </source>
</evidence>
<comment type="caution">
    <text evidence="2">The sequence shown here is derived from an EMBL/GenBank/DDBJ whole genome shotgun (WGS) entry which is preliminary data.</text>
</comment>
<dbReference type="PANTHER" id="PTHR33710">
    <property type="entry name" value="BNAC02G09200D PROTEIN"/>
    <property type="match status" value="1"/>
</dbReference>
<dbReference type="SUPFAM" id="SSF56219">
    <property type="entry name" value="DNase I-like"/>
    <property type="match status" value="1"/>
</dbReference>
<dbReference type="GO" id="GO:0003824">
    <property type="term" value="F:catalytic activity"/>
    <property type="evidence" value="ECO:0007669"/>
    <property type="project" value="InterPro"/>
</dbReference>
<evidence type="ECO:0000259" key="1">
    <source>
        <dbReference type="Pfam" id="PF03372"/>
    </source>
</evidence>
<dbReference type="Pfam" id="PF03372">
    <property type="entry name" value="Exo_endo_phos"/>
    <property type="match status" value="1"/>
</dbReference>
<accession>A0AAP0R1L3</accession>
<proteinExistence type="predicted"/>
<dbReference type="Gene3D" id="3.60.10.10">
    <property type="entry name" value="Endonuclease/exonuclease/phosphatase"/>
    <property type="match status" value="1"/>
</dbReference>
<name>A0AAP0R1L3_LIQFO</name>
<dbReference type="InterPro" id="IPR005135">
    <property type="entry name" value="Endo/exonuclease/phosphatase"/>
</dbReference>
<sequence length="299" mass="34562">MKILSWNARGVGRPHFVAQVRTLVSIYKPDFIFIMETKANNDKINKIAKKIGFDNHFVVPGEGLSGGLWIFWNSNTCNANVIDHCDRYIHIRVFDSIKHSFWQLTCIYGYPQHAKQTYLWDKIYSIANKVGEPWAVISDFNEILSVHEKKGGNAGNSSRINDFMEFIDRCNLIDIGHIGLPYTWYNKREGIDAIFERLDRVLVNLDWLNDYPNAWVDNLPIMGSDHGPILLVTDKETNKGRKPFKFETVWMDSPKMENIVRDAWSSNVQGSNSFRLARKISKFCSLACDWNKNNFGNFN</sequence>
<reference evidence="2 3" key="1">
    <citation type="journal article" date="2024" name="Plant J.">
        <title>Genome sequences and population genomics reveal climatic adaptation and genomic divergence between two closely related sweetgum species.</title>
        <authorList>
            <person name="Xu W.Q."/>
            <person name="Ren C.Q."/>
            <person name="Zhang X.Y."/>
            <person name="Comes H.P."/>
            <person name="Liu X.H."/>
            <person name="Li Y.G."/>
            <person name="Kettle C.J."/>
            <person name="Jalonen R."/>
            <person name="Gaisberger H."/>
            <person name="Ma Y.Z."/>
            <person name="Qiu Y.X."/>
        </authorList>
    </citation>
    <scope>NUCLEOTIDE SEQUENCE [LARGE SCALE GENOMIC DNA]</scope>
    <source>
        <strain evidence="2">Hangzhou</strain>
    </source>
</reference>
<evidence type="ECO:0000313" key="3">
    <source>
        <dbReference type="Proteomes" id="UP001415857"/>
    </source>
</evidence>
<organism evidence="2 3">
    <name type="scientific">Liquidambar formosana</name>
    <name type="common">Formosan gum</name>
    <dbReference type="NCBI Taxonomy" id="63359"/>
    <lineage>
        <taxon>Eukaryota</taxon>
        <taxon>Viridiplantae</taxon>
        <taxon>Streptophyta</taxon>
        <taxon>Embryophyta</taxon>
        <taxon>Tracheophyta</taxon>
        <taxon>Spermatophyta</taxon>
        <taxon>Magnoliopsida</taxon>
        <taxon>eudicotyledons</taxon>
        <taxon>Gunneridae</taxon>
        <taxon>Pentapetalae</taxon>
        <taxon>Saxifragales</taxon>
        <taxon>Altingiaceae</taxon>
        <taxon>Liquidambar</taxon>
    </lineage>
</organism>
<protein>
    <recommendedName>
        <fullName evidence="1">Endonuclease/exonuclease/phosphatase domain-containing protein</fullName>
    </recommendedName>
</protein>
<keyword evidence="3" id="KW-1185">Reference proteome</keyword>
<dbReference type="PANTHER" id="PTHR33710:SF79">
    <property type="entry name" value="OS06G0205337 PROTEIN"/>
    <property type="match status" value="1"/>
</dbReference>
<dbReference type="Proteomes" id="UP001415857">
    <property type="component" value="Unassembled WGS sequence"/>
</dbReference>
<gene>
    <name evidence="2" type="ORF">L1049_012595</name>
</gene>
<feature type="domain" description="Endonuclease/exonuclease/phosphatase" evidence="1">
    <location>
        <begin position="4"/>
        <end position="226"/>
    </location>
</feature>
<dbReference type="EMBL" id="JBBPBK010000390">
    <property type="protein sequence ID" value="KAK9265469.1"/>
    <property type="molecule type" value="Genomic_DNA"/>
</dbReference>
<dbReference type="AlphaFoldDB" id="A0AAP0R1L3"/>
<dbReference type="InterPro" id="IPR036691">
    <property type="entry name" value="Endo/exonu/phosph_ase_sf"/>
</dbReference>